<evidence type="ECO:0000313" key="5">
    <source>
        <dbReference type="Proteomes" id="UP000078486"/>
    </source>
</evidence>
<feature type="chain" id="PRO_5008089026" description="Sialate O-acetylesterase domain-containing protein" evidence="2">
    <location>
        <begin position="22"/>
        <end position="466"/>
    </location>
</feature>
<reference evidence="4 5" key="1">
    <citation type="submission" date="2016-01" db="EMBL/GenBank/DDBJ databases">
        <title>High potential of lignocellulose degradation of a new Verrucomicrobia species.</title>
        <authorList>
            <person name="Wang Y."/>
            <person name="Shi Y."/>
            <person name="Qiu Z."/>
            <person name="Liu S."/>
            <person name="Yang H."/>
        </authorList>
    </citation>
    <scope>NUCLEOTIDE SEQUENCE [LARGE SCALE GENOMIC DNA]</scope>
    <source>
        <strain evidence="4 5">TSB47</strain>
    </source>
</reference>
<dbReference type="Pfam" id="PF03629">
    <property type="entry name" value="SASA"/>
    <property type="match status" value="1"/>
</dbReference>
<protein>
    <recommendedName>
        <fullName evidence="3">Sialate O-acetylesterase domain-containing protein</fullName>
    </recommendedName>
</protein>
<dbReference type="InterPro" id="IPR005181">
    <property type="entry name" value="SASA"/>
</dbReference>
<keyword evidence="5" id="KW-1185">Reference proteome</keyword>
<evidence type="ECO:0000256" key="1">
    <source>
        <dbReference type="ARBA" id="ARBA00022801"/>
    </source>
</evidence>
<sequence length="466" mass="50406">MARLYCFLIIMLSAGPLGGRAAAAVRLPALLSDGAVLQRGCPIPLWGTAAAGEKITVTFHGQRKEAEADGSGLWRVVLEPEAASDMPSELIVSGENIVRVADILVGDVWLCAGQSNMQLELKKIRDAAKEIAAANHPSIRQFAIARKVSDEPLQDVSGTWKPCTPATAGEFSAVAYFFARSLQEHIRVPVGLINCAWGGTTIEGWLDGASGRLGSAAYTRVVTRWNTGAQDGRKFTPSGIHNAMVKPLYPAAILGVVWYQGESNARQLGEYAELFVEMINRWREGFRQPRLPFYFVQLPGYNNKEDNTGMAWARLREAQATALALPATSMVVTIDLGEHDRIHPVKNKQMIGWRLAAQALVKTYGAQGEVSGPVFDGIEAEEGQGLRVKFTHATGLVLNGRGGFEVAGDDRIFHPAEAKVSGSDVIVTTRAVKKPLAVRYAWQNSPSAPLFNAAGFPAAPFRSDAW</sequence>
<proteinExistence type="predicted"/>
<evidence type="ECO:0000313" key="4">
    <source>
        <dbReference type="EMBL" id="OAM90002.1"/>
    </source>
</evidence>
<dbReference type="EMBL" id="LRRQ01000076">
    <property type="protein sequence ID" value="OAM90002.1"/>
    <property type="molecule type" value="Genomic_DNA"/>
</dbReference>
<gene>
    <name evidence="4" type="ORF">AW736_11325</name>
</gene>
<evidence type="ECO:0000259" key="3">
    <source>
        <dbReference type="Pfam" id="PF03629"/>
    </source>
</evidence>
<dbReference type="SUPFAM" id="SSF52266">
    <property type="entry name" value="SGNH hydrolase"/>
    <property type="match status" value="1"/>
</dbReference>
<dbReference type="Gene3D" id="3.40.50.1110">
    <property type="entry name" value="SGNH hydrolase"/>
    <property type="match status" value="1"/>
</dbReference>
<dbReference type="GO" id="GO:0005975">
    <property type="term" value="P:carbohydrate metabolic process"/>
    <property type="evidence" value="ECO:0007669"/>
    <property type="project" value="TreeGrafter"/>
</dbReference>
<feature type="domain" description="Sialate O-acetylesterase" evidence="3">
    <location>
        <begin position="106"/>
        <end position="359"/>
    </location>
</feature>
<dbReference type="STRING" id="1184151.AW736_11325"/>
<dbReference type="AlphaFoldDB" id="A0A178IJF4"/>
<dbReference type="GO" id="GO:0001681">
    <property type="term" value="F:sialate O-acetylesterase activity"/>
    <property type="evidence" value="ECO:0007669"/>
    <property type="project" value="InterPro"/>
</dbReference>
<accession>A0A178IJF4</accession>
<feature type="signal peptide" evidence="2">
    <location>
        <begin position="1"/>
        <end position="21"/>
    </location>
</feature>
<dbReference type="PANTHER" id="PTHR22901">
    <property type="entry name" value="SIALATE O-ACETYLESTERASE"/>
    <property type="match status" value="1"/>
</dbReference>
<organism evidence="4 5">
    <name type="scientific">Termitidicoccus mucosus</name>
    <dbReference type="NCBI Taxonomy" id="1184151"/>
    <lineage>
        <taxon>Bacteria</taxon>
        <taxon>Pseudomonadati</taxon>
        <taxon>Verrucomicrobiota</taxon>
        <taxon>Opitutia</taxon>
        <taxon>Opitutales</taxon>
        <taxon>Opitutaceae</taxon>
        <taxon>Termitidicoccus</taxon>
    </lineage>
</organism>
<dbReference type="InterPro" id="IPR039329">
    <property type="entry name" value="SIAE"/>
</dbReference>
<keyword evidence="2" id="KW-0732">Signal</keyword>
<dbReference type="PANTHER" id="PTHR22901:SF0">
    <property type="entry name" value="SIALATE O-ACETYLESTERASE"/>
    <property type="match status" value="1"/>
</dbReference>
<dbReference type="InterPro" id="IPR036514">
    <property type="entry name" value="SGNH_hydro_sf"/>
</dbReference>
<dbReference type="Proteomes" id="UP000078486">
    <property type="component" value="Unassembled WGS sequence"/>
</dbReference>
<keyword evidence="1" id="KW-0378">Hydrolase</keyword>
<name>A0A178IJF4_9BACT</name>
<evidence type="ECO:0000256" key="2">
    <source>
        <dbReference type="SAM" id="SignalP"/>
    </source>
</evidence>
<comment type="caution">
    <text evidence="4">The sequence shown here is derived from an EMBL/GenBank/DDBJ whole genome shotgun (WGS) entry which is preliminary data.</text>
</comment>